<name>A0A1T0ARV2_9PAST</name>
<dbReference type="Proteomes" id="UP000190023">
    <property type="component" value="Unassembled WGS sequence"/>
</dbReference>
<dbReference type="EMBL" id="MUYB01000064">
    <property type="protein sequence ID" value="OOR99126.1"/>
    <property type="molecule type" value="Genomic_DNA"/>
</dbReference>
<sequence length="70" mass="8157">MSGVNESLKNTEWIDFRRIEGKAEQPLVVMGKQELYKPLMYFNGNEHYLDEVNGKYPDLSIYISREDIGS</sequence>
<evidence type="ECO:0000313" key="2">
    <source>
        <dbReference type="Proteomes" id="UP000190023"/>
    </source>
</evidence>
<dbReference type="AlphaFoldDB" id="A0A1T0ARV2"/>
<protein>
    <submittedName>
        <fullName evidence="1">Uncharacterized protein</fullName>
    </submittedName>
</protein>
<reference evidence="1 2" key="1">
    <citation type="submission" date="2017-02" db="EMBL/GenBank/DDBJ databases">
        <title>Draft genome sequence of Haemophilus felis CCUG 31170 type strain.</title>
        <authorList>
            <person name="Engstrom-Jakobsson H."/>
            <person name="Salva-Serra F."/>
            <person name="Thorell K."/>
            <person name="Gonzales-Siles L."/>
            <person name="Karlsson R."/>
            <person name="Boulund F."/>
            <person name="Engstrand L."/>
            <person name="Kristiansson E."/>
            <person name="Moore E."/>
        </authorList>
    </citation>
    <scope>NUCLEOTIDE SEQUENCE [LARGE SCALE GENOMIC DNA]</scope>
    <source>
        <strain evidence="1 2">CCUG 31170</strain>
    </source>
</reference>
<proteinExistence type="predicted"/>
<comment type="caution">
    <text evidence="1">The sequence shown here is derived from an EMBL/GenBank/DDBJ whole genome shotgun (WGS) entry which is preliminary data.</text>
</comment>
<accession>A0A1T0ARV2</accession>
<organism evidence="1 2">
    <name type="scientific">[Haemophilus] felis</name>
    <dbReference type="NCBI Taxonomy" id="123822"/>
    <lineage>
        <taxon>Bacteria</taxon>
        <taxon>Pseudomonadati</taxon>
        <taxon>Pseudomonadota</taxon>
        <taxon>Gammaproteobacteria</taxon>
        <taxon>Pasteurellales</taxon>
        <taxon>Pasteurellaceae</taxon>
    </lineage>
</organism>
<gene>
    <name evidence="1" type="ORF">B0188_11200</name>
</gene>
<evidence type="ECO:0000313" key="1">
    <source>
        <dbReference type="EMBL" id="OOR99126.1"/>
    </source>
</evidence>
<keyword evidence="2" id="KW-1185">Reference proteome</keyword>